<dbReference type="SMART" id="SM00710">
    <property type="entry name" value="PbH1"/>
    <property type="match status" value="7"/>
</dbReference>
<reference evidence="2 3" key="1">
    <citation type="submission" date="2018-08" db="EMBL/GenBank/DDBJ databases">
        <title>Wenzhouxiangella salilacus sp. nov., a novel bacterium isolated from a saline lake in Xinjiang Province, China.</title>
        <authorList>
            <person name="Han S."/>
        </authorList>
    </citation>
    <scope>NUCLEOTIDE SEQUENCE [LARGE SCALE GENOMIC DNA]</scope>
    <source>
        <strain evidence="2 3">XDB06</strain>
    </source>
</reference>
<dbReference type="SUPFAM" id="SSF51126">
    <property type="entry name" value="Pectin lyase-like"/>
    <property type="match status" value="2"/>
</dbReference>
<feature type="signal peptide" evidence="1">
    <location>
        <begin position="1"/>
        <end position="38"/>
    </location>
</feature>
<dbReference type="NCBIfam" id="NF041518">
    <property type="entry name" value="choice_anch_Q"/>
    <property type="match status" value="1"/>
</dbReference>
<name>A0A3E1KAU7_9GAMM</name>
<sequence length="752" mass="76715">MSKYQSSTKYEIRQNIRPRIAPLTAAVSGAIAAGSLQAATITVDTLNDGLNSGECTLRSALYAATRNSTSNDCSAGDVGADTIVFASGLSGTIALGTGGLYYDGSTLPIGESVTIDGDNEITIQGTGDAPVFYAKYDDTAAYNADIVQIAQVTITGGGGDRGGGILSRANSLQLSDVTIDSNVATEAGAGVWHEPYNGEGELLMLLTEVTGNTVTGADGYGGGVGVSMLTGSDIQIASSTFYGNSVISGGGGGLHLQVNDYAYVDIKYSTFENNSAKYGNGGGMQADLRYAIVDLTDNTFTGNEAYYSGGGLYLKEDGAAFQRAEISLDENNFTHNRAGSSGGGASINVLYGSDGTLAEPVKFVDFSGLNIFDDNEAGSGGGALFLNLDDTISGSLEGASFAGNVNDVGGGGALLAQVQASEITMQNVAFFANETYSGDGGAVLADVTDGALYGSEVAMSQNSATSGAGGGLQVTANNSDFGLEYSEFVGNQADGCGGGLRLTGTPLEVGLGHSNMYYNSASCGGAMSLFAPSAQNVLVEVKYNSMVENYATSSGTTGGGAIFADFGSGSQIFVKNSTISGNDSANIGGGIRLRGDMTGEIKYSTIANNYTYQDGGGIYNSLTGCNINNSILAGNTNETGLYQDLRGTEDCTVSNTALAGAKYSDYVDGGNNILNTDPLIEPLANNGGNAGFTHALQPASPAIDAGDAGDFAPDYDQRGPGFARIQGGALDMGAFEAGPEIDEIFSDRFEQP</sequence>
<proteinExistence type="predicted"/>
<evidence type="ECO:0000256" key="1">
    <source>
        <dbReference type="SAM" id="SignalP"/>
    </source>
</evidence>
<dbReference type="PANTHER" id="PTHR11319">
    <property type="entry name" value="G PROTEIN-COUPLED RECEPTOR-RELATED"/>
    <property type="match status" value="1"/>
</dbReference>
<evidence type="ECO:0008006" key="4">
    <source>
        <dbReference type="Google" id="ProtNLM"/>
    </source>
</evidence>
<evidence type="ECO:0000313" key="2">
    <source>
        <dbReference type="EMBL" id="RFF31355.1"/>
    </source>
</evidence>
<dbReference type="PANTHER" id="PTHR11319:SF35">
    <property type="entry name" value="OUTER MEMBRANE PROTEIN PMPC-RELATED"/>
    <property type="match status" value="1"/>
</dbReference>
<gene>
    <name evidence="2" type="ORF">DZC52_04650</name>
</gene>
<dbReference type="Proteomes" id="UP000260351">
    <property type="component" value="Unassembled WGS sequence"/>
</dbReference>
<keyword evidence="3" id="KW-1185">Reference proteome</keyword>
<dbReference type="InterPro" id="IPR011050">
    <property type="entry name" value="Pectin_lyase_fold/virulence"/>
</dbReference>
<comment type="caution">
    <text evidence="2">The sequence shown here is derived from an EMBL/GenBank/DDBJ whole genome shotgun (WGS) entry which is preliminary data.</text>
</comment>
<dbReference type="EMBL" id="QUZK01000021">
    <property type="protein sequence ID" value="RFF31355.1"/>
    <property type="molecule type" value="Genomic_DNA"/>
</dbReference>
<feature type="chain" id="PRO_5017730665" description="CSLREA domain-containing protein" evidence="1">
    <location>
        <begin position="39"/>
        <end position="752"/>
    </location>
</feature>
<dbReference type="AlphaFoldDB" id="A0A3E1KAU7"/>
<organism evidence="2 3">
    <name type="scientific">Wenzhouxiangella sediminis</name>
    <dbReference type="NCBI Taxonomy" id="1792836"/>
    <lineage>
        <taxon>Bacteria</taxon>
        <taxon>Pseudomonadati</taxon>
        <taxon>Pseudomonadota</taxon>
        <taxon>Gammaproteobacteria</taxon>
        <taxon>Chromatiales</taxon>
        <taxon>Wenzhouxiangellaceae</taxon>
        <taxon>Wenzhouxiangella</taxon>
    </lineage>
</organism>
<evidence type="ECO:0000313" key="3">
    <source>
        <dbReference type="Proteomes" id="UP000260351"/>
    </source>
</evidence>
<accession>A0A3E1KAU7</accession>
<keyword evidence="1" id="KW-0732">Signal</keyword>
<dbReference type="OrthoDB" id="5762010at2"/>
<dbReference type="InterPro" id="IPR006626">
    <property type="entry name" value="PbH1"/>
</dbReference>
<protein>
    <recommendedName>
        <fullName evidence="4">CSLREA domain-containing protein</fullName>
    </recommendedName>
</protein>
<dbReference type="InterPro" id="IPR059226">
    <property type="entry name" value="Choice_anch_Q_dom"/>
</dbReference>
<dbReference type="RefSeq" id="WP_116649961.1">
    <property type="nucleotide sequence ID" value="NZ_QUZK01000021.1"/>
</dbReference>